<sequence>MSEYQVIARKWRPQRFGDVVGQQHVVRTLENAIRQQRTAHAYLFVGPRGVGKTTLARIFAKAMNCLDPQDGEPCCRCESCRAIAEERSLDVMEVDAASRNTTGDMRELAEDVLTQPVGGRYKIYIIDEVHMLSKQAWNVLLKTVEEPPAHVKFIFATTEVHQVLPTIISRCQRFDLLPIPTRLITERLRLICDSEQVKINDSAIGAIARAAEGGMRDAQSLLDQMIAFFSQGDDTPITGEQVLSLFGLTDRTDLDALMVAMLRNAPGEVVSIVSRLARKGKNLETLFDDLLEAMRAVQLCAILPDPSDLIDEGEEAVARYRKLAALAKPDTIQILLEIIAPVGRVLHDALNKQVYLETILLKSMREAHAVRIDDLLARLNQLRTAGELKFIDQLPPVVKRTEAAEIEPLKPQPEAPAPAPAPAARATPPPAPQEPAPEPAATEVAPPPAAPAPMPQPAAVESAPAPVPPEPAPEPQAAPMPVTAEPVPAPQLPEQAPAAPEPESEPVEPIRPLSAPSPEPPEEEPASPAPPAVERQPVPEPAEEPEAEPEPAPPNQMPEVLAAQVTEESDLDAPGRKKRHSIANDNPKALEEAVNDPFIHEVVDLFGGSVVDIHR</sequence>
<dbReference type="PANTHER" id="PTHR11669:SF0">
    <property type="entry name" value="PROTEIN STICHEL-LIKE 2"/>
    <property type="match status" value="1"/>
</dbReference>
<dbReference type="NCBIfam" id="TIGR02397">
    <property type="entry name" value="dnaX_nterm"/>
    <property type="match status" value="1"/>
</dbReference>
<keyword evidence="2 11" id="KW-0808">Transferase</keyword>
<dbReference type="GO" id="GO:0003677">
    <property type="term" value="F:DNA binding"/>
    <property type="evidence" value="ECO:0007669"/>
    <property type="project" value="InterPro"/>
</dbReference>
<dbReference type="FunFam" id="3.40.50.300:FF:000014">
    <property type="entry name" value="DNA polymerase III subunit gamma/tau"/>
    <property type="match status" value="1"/>
</dbReference>
<dbReference type="Gene3D" id="1.20.272.10">
    <property type="match status" value="1"/>
</dbReference>
<evidence type="ECO:0000256" key="3">
    <source>
        <dbReference type="ARBA" id="ARBA00022695"/>
    </source>
</evidence>
<dbReference type="Proteomes" id="UP000245959">
    <property type="component" value="Unassembled WGS sequence"/>
</dbReference>
<evidence type="ECO:0000256" key="2">
    <source>
        <dbReference type="ARBA" id="ARBA00022679"/>
    </source>
</evidence>
<evidence type="ECO:0000256" key="6">
    <source>
        <dbReference type="ARBA" id="ARBA00022741"/>
    </source>
</evidence>
<keyword evidence="3 11" id="KW-0548">Nucleotidyltransferase</keyword>
<organism evidence="14 15">
    <name type="scientific">Victivallis vadensis</name>
    <dbReference type="NCBI Taxonomy" id="172901"/>
    <lineage>
        <taxon>Bacteria</taxon>
        <taxon>Pseudomonadati</taxon>
        <taxon>Lentisphaerota</taxon>
        <taxon>Lentisphaeria</taxon>
        <taxon>Victivallales</taxon>
        <taxon>Victivallaceae</taxon>
        <taxon>Victivallis</taxon>
    </lineage>
</organism>
<evidence type="ECO:0000256" key="11">
    <source>
        <dbReference type="RuleBase" id="RU364063"/>
    </source>
</evidence>
<dbReference type="InterPro" id="IPR050238">
    <property type="entry name" value="DNA_Rep/Repair_Clamp_Loader"/>
</dbReference>
<dbReference type="CDD" id="cd00009">
    <property type="entry name" value="AAA"/>
    <property type="match status" value="1"/>
</dbReference>
<dbReference type="GO" id="GO:0009360">
    <property type="term" value="C:DNA polymerase III complex"/>
    <property type="evidence" value="ECO:0007669"/>
    <property type="project" value="InterPro"/>
</dbReference>
<dbReference type="Gene3D" id="3.40.50.300">
    <property type="entry name" value="P-loop containing nucleotide triphosphate hydrolases"/>
    <property type="match status" value="1"/>
</dbReference>
<dbReference type="EMBL" id="QEKH01000002">
    <property type="protein sequence ID" value="PVY45460.1"/>
    <property type="molecule type" value="Genomic_DNA"/>
</dbReference>
<keyword evidence="15" id="KW-1185">Reference proteome</keyword>
<dbReference type="InterPro" id="IPR003593">
    <property type="entry name" value="AAA+_ATPase"/>
</dbReference>
<dbReference type="GO" id="GO:0046872">
    <property type="term" value="F:metal ion binding"/>
    <property type="evidence" value="ECO:0007669"/>
    <property type="project" value="UniProtKB-KW"/>
</dbReference>
<keyword evidence="5" id="KW-0479">Metal-binding</keyword>
<keyword evidence="7" id="KW-0862">Zinc</keyword>
<dbReference type="SUPFAM" id="SSF52540">
    <property type="entry name" value="P-loop containing nucleoside triphosphate hydrolases"/>
    <property type="match status" value="1"/>
</dbReference>
<keyword evidence="8 11" id="KW-0067">ATP-binding</keyword>
<evidence type="ECO:0000313" key="15">
    <source>
        <dbReference type="Proteomes" id="UP000245959"/>
    </source>
</evidence>
<evidence type="ECO:0000313" key="14">
    <source>
        <dbReference type="EMBL" id="PVY45460.1"/>
    </source>
</evidence>
<keyword evidence="6 11" id="KW-0547">Nucleotide-binding</keyword>
<dbReference type="InterPro" id="IPR045085">
    <property type="entry name" value="HLD_clamp_pol_III_gamma_tau"/>
</dbReference>
<evidence type="ECO:0000256" key="10">
    <source>
        <dbReference type="ARBA" id="ARBA00049244"/>
    </source>
</evidence>
<dbReference type="Pfam" id="PF12169">
    <property type="entry name" value="DNA_pol3_gamma3"/>
    <property type="match status" value="1"/>
</dbReference>
<dbReference type="InterPro" id="IPR027417">
    <property type="entry name" value="P-loop_NTPase"/>
</dbReference>
<gene>
    <name evidence="11" type="primary">dnaX</name>
    <name evidence="14" type="ORF">C8D82_10230</name>
</gene>
<protein>
    <recommendedName>
        <fullName evidence="11">DNA polymerase III subunit gamma/tau</fullName>
        <ecNumber evidence="11">2.7.7.7</ecNumber>
    </recommendedName>
</protein>
<dbReference type="GO" id="GO:0005524">
    <property type="term" value="F:ATP binding"/>
    <property type="evidence" value="ECO:0007669"/>
    <property type="project" value="UniProtKB-KW"/>
</dbReference>
<reference evidence="14 15" key="1">
    <citation type="submission" date="2018-04" db="EMBL/GenBank/DDBJ databases">
        <title>Genomic Encyclopedia of Type Strains, Phase IV (KMG-IV): sequencing the most valuable type-strain genomes for metagenomic binning, comparative biology and taxonomic classification.</title>
        <authorList>
            <person name="Goeker M."/>
        </authorList>
    </citation>
    <scope>NUCLEOTIDE SEQUENCE [LARGE SCALE GENOMIC DNA]</scope>
    <source>
        <strain evidence="14 15">DSM 14823</strain>
    </source>
</reference>
<dbReference type="Gene3D" id="1.10.8.60">
    <property type="match status" value="1"/>
</dbReference>
<dbReference type="SUPFAM" id="SSF48019">
    <property type="entry name" value="post-AAA+ oligomerization domain-like"/>
    <property type="match status" value="1"/>
</dbReference>
<dbReference type="GO" id="GO:0003887">
    <property type="term" value="F:DNA-directed DNA polymerase activity"/>
    <property type="evidence" value="ECO:0007669"/>
    <property type="project" value="UniProtKB-KW"/>
</dbReference>
<proteinExistence type="inferred from homology"/>
<dbReference type="InterPro" id="IPR022754">
    <property type="entry name" value="DNA_pol_III_gamma-3"/>
</dbReference>
<dbReference type="Pfam" id="PF22608">
    <property type="entry name" value="DNAX_ATPase_lid"/>
    <property type="match status" value="1"/>
</dbReference>
<keyword evidence="9 11" id="KW-0239">DNA-directed DNA polymerase</keyword>
<dbReference type="InterPro" id="IPR008921">
    <property type="entry name" value="DNA_pol3_clamp-load_cplx_C"/>
</dbReference>
<feature type="compositionally biased region" description="Low complexity" evidence="12">
    <location>
        <begin position="479"/>
        <end position="498"/>
    </location>
</feature>
<comment type="similarity">
    <text evidence="1 11">Belongs to the DnaX/STICHEL family.</text>
</comment>
<comment type="caution">
    <text evidence="14">The sequence shown here is derived from an EMBL/GenBank/DDBJ whole genome shotgun (WGS) entry which is preliminary data.</text>
</comment>
<accession>A0A2U1B9W2</accession>
<evidence type="ECO:0000256" key="5">
    <source>
        <dbReference type="ARBA" id="ARBA00022723"/>
    </source>
</evidence>
<evidence type="ECO:0000256" key="8">
    <source>
        <dbReference type="ARBA" id="ARBA00022840"/>
    </source>
</evidence>
<evidence type="ECO:0000256" key="9">
    <source>
        <dbReference type="ARBA" id="ARBA00022932"/>
    </source>
</evidence>
<evidence type="ECO:0000256" key="7">
    <source>
        <dbReference type="ARBA" id="ARBA00022833"/>
    </source>
</evidence>
<dbReference type="GO" id="GO:0006261">
    <property type="term" value="P:DNA-templated DNA replication"/>
    <property type="evidence" value="ECO:0007669"/>
    <property type="project" value="TreeGrafter"/>
</dbReference>
<comment type="function">
    <text evidence="11">DNA polymerase III is a complex, multichain enzyme responsible for most of the replicative synthesis in bacteria. This DNA polymerase also exhibits 3' to 5' exonuclease activity.</text>
</comment>
<comment type="subunit">
    <text evidence="11">DNA polymerase III contains a core (composed of alpha, epsilon and theta chains) that associates with a tau subunit. This core dimerizes to form the POLIII' complex. PolIII' associates with the gamma complex (composed of gamma, delta, delta', psi and chi chains) and with the beta chain to form the complete DNA polymerase III complex.</text>
</comment>
<dbReference type="Pfam" id="PF13177">
    <property type="entry name" value="DNA_pol3_delta2"/>
    <property type="match status" value="1"/>
</dbReference>
<feature type="domain" description="AAA+ ATPase" evidence="13">
    <location>
        <begin position="38"/>
        <end position="180"/>
    </location>
</feature>
<dbReference type="GeneID" id="78293820"/>
<dbReference type="NCBIfam" id="NF004046">
    <property type="entry name" value="PRK05563.1"/>
    <property type="match status" value="1"/>
</dbReference>
<comment type="catalytic activity">
    <reaction evidence="10 11">
        <text>DNA(n) + a 2'-deoxyribonucleoside 5'-triphosphate = DNA(n+1) + diphosphate</text>
        <dbReference type="Rhea" id="RHEA:22508"/>
        <dbReference type="Rhea" id="RHEA-COMP:17339"/>
        <dbReference type="Rhea" id="RHEA-COMP:17340"/>
        <dbReference type="ChEBI" id="CHEBI:33019"/>
        <dbReference type="ChEBI" id="CHEBI:61560"/>
        <dbReference type="ChEBI" id="CHEBI:173112"/>
        <dbReference type="EC" id="2.7.7.7"/>
    </reaction>
</comment>
<dbReference type="SMART" id="SM00382">
    <property type="entry name" value="AAA"/>
    <property type="match status" value="1"/>
</dbReference>
<feature type="compositionally biased region" description="Pro residues" evidence="12">
    <location>
        <begin position="445"/>
        <end position="456"/>
    </location>
</feature>
<feature type="compositionally biased region" description="Pro residues" evidence="12">
    <location>
        <begin position="465"/>
        <end position="478"/>
    </location>
</feature>
<evidence type="ECO:0000256" key="4">
    <source>
        <dbReference type="ARBA" id="ARBA00022705"/>
    </source>
</evidence>
<feature type="region of interest" description="Disordered" evidence="12">
    <location>
        <begin position="404"/>
        <end position="588"/>
    </location>
</feature>
<dbReference type="RefSeq" id="WP_116882490.1">
    <property type="nucleotide sequence ID" value="NZ_QEKH01000002.1"/>
</dbReference>
<dbReference type="EC" id="2.7.7.7" evidence="11"/>
<evidence type="ECO:0000256" key="12">
    <source>
        <dbReference type="SAM" id="MobiDB-lite"/>
    </source>
</evidence>
<dbReference type="InterPro" id="IPR012763">
    <property type="entry name" value="DNA_pol_III_sug/sutau_N"/>
</dbReference>
<dbReference type="PANTHER" id="PTHR11669">
    <property type="entry name" value="REPLICATION FACTOR C / DNA POLYMERASE III GAMMA-TAU SUBUNIT"/>
    <property type="match status" value="1"/>
</dbReference>
<dbReference type="PRINTS" id="PR01217">
    <property type="entry name" value="PRICHEXTENSN"/>
</dbReference>
<evidence type="ECO:0000259" key="13">
    <source>
        <dbReference type="SMART" id="SM00382"/>
    </source>
</evidence>
<feature type="compositionally biased region" description="Pro residues" evidence="12">
    <location>
        <begin position="410"/>
        <end position="438"/>
    </location>
</feature>
<evidence type="ECO:0000256" key="1">
    <source>
        <dbReference type="ARBA" id="ARBA00006360"/>
    </source>
</evidence>
<dbReference type="CDD" id="cd18137">
    <property type="entry name" value="HLD_clamp_pol_III_gamma_tau"/>
    <property type="match status" value="1"/>
</dbReference>
<name>A0A2U1B9W2_9BACT</name>
<dbReference type="AlphaFoldDB" id="A0A2U1B9W2"/>
<keyword evidence="4 11" id="KW-0235">DNA replication</keyword>